<dbReference type="SUPFAM" id="SSF48239">
    <property type="entry name" value="Terpenoid cyclases/Protein prenyltransferases"/>
    <property type="match status" value="1"/>
</dbReference>
<proteinExistence type="predicted"/>
<dbReference type="AlphaFoldDB" id="A0A0A0KTX3"/>
<dbReference type="InterPro" id="IPR008930">
    <property type="entry name" value="Terpenoid_cyclase/PrenylTrfase"/>
</dbReference>
<dbReference type="GO" id="GO:0016104">
    <property type="term" value="P:triterpenoid biosynthetic process"/>
    <property type="evidence" value="ECO:0007669"/>
    <property type="project" value="InterPro"/>
</dbReference>
<dbReference type="GO" id="GO:0005811">
    <property type="term" value="C:lipid droplet"/>
    <property type="evidence" value="ECO:0007669"/>
    <property type="project" value="InterPro"/>
</dbReference>
<keyword evidence="1" id="KW-0413">Isomerase</keyword>
<reference evidence="4 5" key="1">
    <citation type="journal article" date="2009" name="Nat. Genet.">
        <title>The genome of the cucumber, Cucumis sativus L.</title>
        <authorList>
            <person name="Huang S."/>
            <person name="Li R."/>
            <person name="Zhang Z."/>
            <person name="Li L."/>
            <person name="Gu X."/>
            <person name="Fan W."/>
            <person name="Lucas W.J."/>
            <person name="Wang X."/>
            <person name="Xie B."/>
            <person name="Ni P."/>
            <person name="Ren Y."/>
            <person name="Zhu H."/>
            <person name="Li J."/>
            <person name="Lin K."/>
            <person name="Jin W."/>
            <person name="Fei Z."/>
            <person name="Li G."/>
            <person name="Staub J."/>
            <person name="Kilian A."/>
            <person name="van der Vossen E.A."/>
            <person name="Wu Y."/>
            <person name="Guo J."/>
            <person name="He J."/>
            <person name="Jia Z."/>
            <person name="Ren Y."/>
            <person name="Tian G."/>
            <person name="Lu Y."/>
            <person name="Ruan J."/>
            <person name="Qian W."/>
            <person name="Wang M."/>
            <person name="Huang Q."/>
            <person name="Li B."/>
            <person name="Xuan Z."/>
            <person name="Cao J."/>
            <person name="Asan"/>
            <person name="Wu Z."/>
            <person name="Zhang J."/>
            <person name="Cai Q."/>
            <person name="Bai Y."/>
            <person name="Zhao B."/>
            <person name="Han Y."/>
            <person name="Li Y."/>
            <person name="Li X."/>
            <person name="Wang S."/>
            <person name="Shi Q."/>
            <person name="Liu S."/>
            <person name="Cho W.K."/>
            <person name="Kim J.Y."/>
            <person name="Xu Y."/>
            <person name="Heller-Uszynska K."/>
            <person name="Miao H."/>
            <person name="Cheng Z."/>
            <person name="Zhang S."/>
            <person name="Wu J."/>
            <person name="Yang Y."/>
            <person name="Kang H."/>
            <person name="Li M."/>
            <person name="Liang H."/>
            <person name="Ren X."/>
            <person name="Shi Z."/>
            <person name="Wen M."/>
            <person name="Jian M."/>
            <person name="Yang H."/>
            <person name="Zhang G."/>
            <person name="Yang Z."/>
            <person name="Chen R."/>
            <person name="Liu S."/>
            <person name="Li J."/>
            <person name="Ma L."/>
            <person name="Liu H."/>
            <person name="Zhou Y."/>
            <person name="Zhao J."/>
            <person name="Fang X."/>
            <person name="Li G."/>
            <person name="Fang L."/>
            <person name="Li Y."/>
            <person name="Liu D."/>
            <person name="Zheng H."/>
            <person name="Zhang Y."/>
            <person name="Qin N."/>
            <person name="Li Z."/>
            <person name="Yang G."/>
            <person name="Yang S."/>
            <person name="Bolund L."/>
            <person name="Kristiansen K."/>
            <person name="Zheng H."/>
            <person name="Li S."/>
            <person name="Zhang X."/>
            <person name="Yang H."/>
            <person name="Wang J."/>
            <person name="Sun R."/>
            <person name="Zhang B."/>
            <person name="Jiang S."/>
            <person name="Wang J."/>
            <person name="Du Y."/>
            <person name="Li S."/>
        </authorList>
    </citation>
    <scope>NUCLEOTIDE SEQUENCE [LARGE SCALE GENOMIC DNA]</scope>
    <source>
        <strain evidence="5">cv. 9930</strain>
    </source>
</reference>
<evidence type="ECO:0000313" key="4">
    <source>
        <dbReference type="EMBL" id="KGN51176.1"/>
    </source>
</evidence>
<reference evidence="4 5" key="4">
    <citation type="journal article" date="2011" name="BMC Genomics">
        <title>RNA-Seq improves annotation of protein-coding genes in the cucumber genome.</title>
        <authorList>
            <person name="Li Z."/>
            <person name="Zhang Z."/>
            <person name="Yan P."/>
            <person name="Huang S."/>
            <person name="Fei Z."/>
            <person name="Lin K."/>
        </authorList>
    </citation>
    <scope>NUCLEOTIDE SEQUENCE [LARGE SCALE GENOMIC DNA]</scope>
    <source>
        <strain evidence="5">cv. 9930</strain>
    </source>
</reference>
<dbReference type="PANTHER" id="PTHR11764">
    <property type="entry name" value="TERPENE CYCLASE/MUTASE FAMILY MEMBER"/>
    <property type="match status" value="1"/>
</dbReference>
<feature type="domain" description="Squalene cyclase N-terminal" evidence="3">
    <location>
        <begin position="16"/>
        <end position="91"/>
    </location>
</feature>
<name>A0A0A0KTX3_CUCSA</name>
<evidence type="ECO:0000256" key="1">
    <source>
        <dbReference type="ARBA" id="ARBA00023235"/>
    </source>
</evidence>
<dbReference type="Pfam" id="PF13249">
    <property type="entry name" value="SQHop_cyclase_N"/>
    <property type="match status" value="1"/>
</dbReference>
<dbReference type="STRING" id="3659.A0A0A0KTX3"/>
<dbReference type="Gene3D" id="1.50.10.20">
    <property type="match status" value="1"/>
</dbReference>
<dbReference type="InterPro" id="IPR032697">
    <property type="entry name" value="SQ_cyclase_N"/>
</dbReference>
<keyword evidence="2" id="KW-0472">Membrane</keyword>
<dbReference type="GO" id="GO:0042300">
    <property type="term" value="F:beta-amyrin synthase activity"/>
    <property type="evidence" value="ECO:0007669"/>
    <property type="project" value="UniProtKB-ARBA"/>
</dbReference>
<gene>
    <name evidence="4" type="ORF">Csa_5G478110</name>
</gene>
<evidence type="ECO:0000259" key="3">
    <source>
        <dbReference type="Pfam" id="PF13249"/>
    </source>
</evidence>
<accession>A0A0A0KTX3</accession>
<evidence type="ECO:0000256" key="2">
    <source>
        <dbReference type="SAM" id="Phobius"/>
    </source>
</evidence>
<dbReference type="Gramene" id="KGN51176">
    <property type="protein sequence ID" value="KGN51176"/>
    <property type="gene ID" value="Csa_5G478110"/>
</dbReference>
<dbReference type="Proteomes" id="UP000029981">
    <property type="component" value="Chromosome 5"/>
</dbReference>
<reference evidence="4 5" key="2">
    <citation type="journal article" date="2009" name="PLoS ONE">
        <title>An integrated genetic and cytogenetic map of the cucumber genome.</title>
        <authorList>
            <person name="Ren Y."/>
            <person name="Zhang Z."/>
            <person name="Liu J."/>
            <person name="Staub J.E."/>
            <person name="Han Y."/>
            <person name="Cheng Z."/>
            <person name="Li X."/>
            <person name="Lu J."/>
            <person name="Miao H."/>
            <person name="Kang H."/>
            <person name="Xie B."/>
            <person name="Gu X."/>
            <person name="Wang X."/>
            <person name="Du Y."/>
            <person name="Jin W."/>
            <person name="Huang S."/>
        </authorList>
    </citation>
    <scope>NUCLEOTIDE SEQUENCE [LARGE SCALE GENOMIC DNA]</scope>
    <source>
        <strain evidence="5">cv. 9930</strain>
    </source>
</reference>
<dbReference type="PANTHER" id="PTHR11764:SF58">
    <property type="entry name" value="BETA-AMYRIN SYNTHASE-RELATED"/>
    <property type="match status" value="1"/>
</dbReference>
<sequence length="100" mass="11728">MNDLLMNASLHLQRHILGVYEWEGTNPMPPEIWMFGKILPLNLGGFLCYTRLTFLPMSYLYAKRFAGPLTPLILQLRHEIYIQPYNDIKWNPARNFCAKS</sequence>
<reference evidence="4 5" key="3">
    <citation type="journal article" date="2010" name="BMC Genomics">
        <title>Transcriptome sequencing and comparative analysis of cucumber flowers with different sex types.</title>
        <authorList>
            <person name="Guo S."/>
            <person name="Zheng Y."/>
            <person name="Joung J.G."/>
            <person name="Liu S."/>
            <person name="Zhang Z."/>
            <person name="Crasta O.R."/>
            <person name="Sobral B.W."/>
            <person name="Xu Y."/>
            <person name="Huang S."/>
            <person name="Fei Z."/>
        </authorList>
    </citation>
    <scope>NUCLEOTIDE SEQUENCE [LARGE SCALE GENOMIC DNA]</scope>
    <source>
        <strain evidence="5">cv. 9930</strain>
    </source>
</reference>
<dbReference type="InterPro" id="IPR018333">
    <property type="entry name" value="Squalene_cyclase"/>
</dbReference>
<protein>
    <recommendedName>
        <fullName evidence="3">Squalene cyclase N-terminal domain-containing protein</fullName>
    </recommendedName>
</protein>
<keyword evidence="5" id="KW-1185">Reference proteome</keyword>
<feature type="transmembrane region" description="Helical" evidence="2">
    <location>
        <begin position="32"/>
        <end position="54"/>
    </location>
</feature>
<keyword evidence="2" id="KW-1133">Transmembrane helix</keyword>
<organism evidence="4 5">
    <name type="scientific">Cucumis sativus</name>
    <name type="common">Cucumber</name>
    <dbReference type="NCBI Taxonomy" id="3659"/>
    <lineage>
        <taxon>Eukaryota</taxon>
        <taxon>Viridiplantae</taxon>
        <taxon>Streptophyta</taxon>
        <taxon>Embryophyta</taxon>
        <taxon>Tracheophyta</taxon>
        <taxon>Spermatophyta</taxon>
        <taxon>Magnoliopsida</taxon>
        <taxon>eudicotyledons</taxon>
        <taxon>Gunneridae</taxon>
        <taxon>Pentapetalae</taxon>
        <taxon>rosids</taxon>
        <taxon>fabids</taxon>
        <taxon>Cucurbitales</taxon>
        <taxon>Cucurbitaceae</taxon>
        <taxon>Benincaseae</taxon>
        <taxon>Cucumis</taxon>
    </lineage>
</organism>
<dbReference type="EMBL" id="CM002926">
    <property type="protein sequence ID" value="KGN51176.1"/>
    <property type="molecule type" value="Genomic_DNA"/>
</dbReference>
<keyword evidence="2" id="KW-0812">Transmembrane</keyword>
<evidence type="ECO:0000313" key="5">
    <source>
        <dbReference type="Proteomes" id="UP000029981"/>
    </source>
</evidence>